<feature type="signal peptide" evidence="2">
    <location>
        <begin position="1"/>
        <end position="24"/>
    </location>
</feature>
<comment type="caution">
    <text evidence="3">The sequence shown here is derived from an EMBL/GenBank/DDBJ whole genome shotgun (WGS) entry which is preliminary data.</text>
</comment>
<evidence type="ECO:0000313" key="3">
    <source>
        <dbReference type="EMBL" id="MBF1283164.1"/>
    </source>
</evidence>
<dbReference type="Proteomes" id="UP000709351">
    <property type="component" value="Unassembled WGS sequence"/>
</dbReference>
<accession>A0A930DND7</accession>
<protein>
    <submittedName>
        <fullName evidence="3">Choline-binding protein</fullName>
    </submittedName>
</protein>
<name>A0A930DND7_9FIRM</name>
<gene>
    <name evidence="3" type="ORF">HXM93_01330</name>
</gene>
<dbReference type="SUPFAM" id="SSF69360">
    <property type="entry name" value="Cell wall binding repeat"/>
    <property type="match status" value="1"/>
</dbReference>
<sequence length="167" mass="18606">MKKMKLFCTLALAMSVVASIPAMANWNKGQGENDGRWWYGYEDGSYAKSGWAWLDGDRNGVAECYYFDDAGWVLMDTTTPDGYTVNADGAWYVGDPDNGVQEKEVEVKLEKAEQEAIDKKKPKVVVPEKKNGVMKNYKPRAIQGNGVKPKAGEVNASDFNREHQNAD</sequence>
<proteinExistence type="predicted"/>
<evidence type="ECO:0000313" key="4">
    <source>
        <dbReference type="Proteomes" id="UP000709351"/>
    </source>
</evidence>
<dbReference type="EMBL" id="JABZRD010000048">
    <property type="protein sequence ID" value="MBF1283164.1"/>
    <property type="molecule type" value="Genomic_DNA"/>
</dbReference>
<evidence type="ECO:0000256" key="1">
    <source>
        <dbReference type="SAM" id="MobiDB-lite"/>
    </source>
</evidence>
<feature type="chain" id="PRO_5037104084" evidence="2">
    <location>
        <begin position="25"/>
        <end position="167"/>
    </location>
</feature>
<feature type="region of interest" description="Disordered" evidence="1">
    <location>
        <begin position="135"/>
        <end position="167"/>
    </location>
</feature>
<organism evidence="3 4">
    <name type="scientific">Oribacterium parvum</name>
    <dbReference type="NCBI Taxonomy" id="1501329"/>
    <lineage>
        <taxon>Bacteria</taxon>
        <taxon>Bacillati</taxon>
        <taxon>Bacillota</taxon>
        <taxon>Clostridia</taxon>
        <taxon>Lachnospirales</taxon>
        <taxon>Lachnospiraceae</taxon>
        <taxon>Oribacterium</taxon>
    </lineage>
</organism>
<reference evidence="3" key="1">
    <citation type="submission" date="2020-04" db="EMBL/GenBank/DDBJ databases">
        <title>Deep metagenomics examines the oral microbiome during advanced dental caries in children, revealing novel taxa and co-occurrences with host molecules.</title>
        <authorList>
            <person name="Baker J.L."/>
            <person name="Morton J.T."/>
            <person name="Dinis M."/>
            <person name="Alvarez R."/>
            <person name="Tran N.C."/>
            <person name="Knight R."/>
            <person name="Edlund A."/>
        </authorList>
    </citation>
    <scope>NUCLEOTIDE SEQUENCE</scope>
    <source>
        <strain evidence="3">JCVI_24_bin.2</strain>
    </source>
</reference>
<keyword evidence="2" id="KW-0732">Signal</keyword>
<dbReference type="Gene3D" id="2.10.270.10">
    <property type="entry name" value="Cholin Binding"/>
    <property type="match status" value="1"/>
</dbReference>
<evidence type="ECO:0000256" key="2">
    <source>
        <dbReference type="SAM" id="SignalP"/>
    </source>
</evidence>
<dbReference type="AlphaFoldDB" id="A0A930DND7"/>